<dbReference type="SMART" id="SM00563">
    <property type="entry name" value="PlsC"/>
    <property type="match status" value="1"/>
</dbReference>
<dbReference type="InterPro" id="IPR002123">
    <property type="entry name" value="Plipid/glycerol_acylTrfase"/>
</dbReference>
<dbReference type="GO" id="GO:0016746">
    <property type="term" value="F:acyltransferase activity"/>
    <property type="evidence" value="ECO:0007669"/>
    <property type="project" value="UniProtKB-KW"/>
</dbReference>
<dbReference type="EMBL" id="JBFSHR010000009">
    <property type="protein sequence ID" value="MEX6428994.1"/>
    <property type="molecule type" value="Genomic_DNA"/>
</dbReference>
<gene>
    <name evidence="4" type="ORF">AB6A68_03990</name>
</gene>
<evidence type="ECO:0000313" key="5">
    <source>
        <dbReference type="Proteomes" id="UP001560267"/>
    </source>
</evidence>
<evidence type="ECO:0000256" key="1">
    <source>
        <dbReference type="ARBA" id="ARBA00022679"/>
    </source>
</evidence>
<dbReference type="Proteomes" id="UP001560267">
    <property type="component" value="Unassembled WGS sequence"/>
</dbReference>
<keyword evidence="1" id="KW-0808">Transferase</keyword>
<keyword evidence="5" id="KW-1185">Reference proteome</keyword>
<protein>
    <submittedName>
        <fullName evidence="4">Lysophospholipid acyltransferase family protein</fullName>
    </submittedName>
</protein>
<evidence type="ECO:0000259" key="3">
    <source>
        <dbReference type="SMART" id="SM00563"/>
    </source>
</evidence>
<proteinExistence type="predicted"/>
<comment type="caution">
    <text evidence="4">The sequence shown here is derived from an EMBL/GenBank/DDBJ whole genome shotgun (WGS) entry which is preliminary data.</text>
</comment>
<dbReference type="CDD" id="cd07989">
    <property type="entry name" value="LPLAT_AGPAT-like"/>
    <property type="match status" value="1"/>
</dbReference>
<dbReference type="PANTHER" id="PTHR10434:SF11">
    <property type="entry name" value="1-ACYL-SN-GLYCEROL-3-PHOSPHATE ACYLTRANSFERASE"/>
    <property type="match status" value="1"/>
</dbReference>
<evidence type="ECO:0000313" key="4">
    <source>
        <dbReference type="EMBL" id="MEX6428994.1"/>
    </source>
</evidence>
<organism evidence="4 5">
    <name type="scientific">Ferrimicrobium acidiphilum</name>
    <dbReference type="NCBI Taxonomy" id="121039"/>
    <lineage>
        <taxon>Bacteria</taxon>
        <taxon>Bacillati</taxon>
        <taxon>Actinomycetota</taxon>
        <taxon>Acidimicrobiia</taxon>
        <taxon>Acidimicrobiales</taxon>
        <taxon>Acidimicrobiaceae</taxon>
        <taxon>Ferrimicrobium</taxon>
    </lineage>
</organism>
<evidence type="ECO:0000256" key="2">
    <source>
        <dbReference type="ARBA" id="ARBA00023315"/>
    </source>
</evidence>
<accession>A0ABV3Y1A6</accession>
<keyword evidence="2 4" id="KW-0012">Acyltransferase</keyword>
<sequence length="233" mass="25545">MDQSRYVAPTNFERWFYKGAQRLVEGFNRYTWLTTVHYEEAMPPPPYLLAPTHRSNIDTLLVGSVTRDPMTYMAKSGLFVNPAIAQLLRLLGGFPVDRGGTDRGAVEVAQAALVAGSSLVVFPEGTRRRGSVVEDLEEGVAYLALKAQVPIVPVGIAGSERAMPIGAKLIYPGAIAIEVGRAIYPLSVRTGEVAGGRTRRSEISRLTDILTNELNRLRNEAQHQRVMLLQTLA</sequence>
<dbReference type="Pfam" id="PF01553">
    <property type="entry name" value="Acyltransferase"/>
    <property type="match status" value="1"/>
</dbReference>
<reference evidence="4 5" key="1">
    <citation type="submission" date="2024-07" db="EMBL/GenBank/DDBJ databases">
        <title>Draft Genome Sequence of Ferrimicrobium acidiphilum Strain YE2023, Isolated from a Pulp of Bioleach Reactor.</title>
        <authorList>
            <person name="Elkina Y.A."/>
            <person name="Bulaeva A.G."/>
            <person name="Beletsky A.V."/>
            <person name="Mardanov A.V."/>
        </authorList>
    </citation>
    <scope>NUCLEOTIDE SEQUENCE [LARGE SCALE GENOMIC DNA]</scope>
    <source>
        <strain evidence="4 5">YE2023</strain>
    </source>
</reference>
<dbReference type="SUPFAM" id="SSF69593">
    <property type="entry name" value="Glycerol-3-phosphate (1)-acyltransferase"/>
    <property type="match status" value="1"/>
</dbReference>
<name>A0ABV3Y1A6_9ACTN</name>
<feature type="domain" description="Phospholipid/glycerol acyltransferase" evidence="3">
    <location>
        <begin position="47"/>
        <end position="159"/>
    </location>
</feature>
<dbReference type="PANTHER" id="PTHR10434">
    <property type="entry name" value="1-ACYL-SN-GLYCEROL-3-PHOSPHATE ACYLTRANSFERASE"/>
    <property type="match status" value="1"/>
</dbReference>
<dbReference type="RefSeq" id="WP_298387469.1">
    <property type="nucleotide sequence ID" value="NZ_JBFSHR010000009.1"/>
</dbReference>